<reference evidence="1 2" key="1">
    <citation type="journal article" date="2018" name="MBio">
        <title>Comparative Genomics Reveals the Core Gene Toolbox for the Fungus-Insect Symbiosis.</title>
        <authorList>
            <person name="Wang Y."/>
            <person name="Stata M."/>
            <person name="Wang W."/>
            <person name="Stajich J.E."/>
            <person name="White M.M."/>
            <person name="Moncalvo J.M."/>
        </authorList>
    </citation>
    <scope>NUCLEOTIDE SEQUENCE [LARGE SCALE GENOMIC DNA]</scope>
    <source>
        <strain evidence="1 2">AUS-77-4</strain>
    </source>
</reference>
<gene>
    <name evidence="1" type="ORF">BB559_004167</name>
</gene>
<evidence type="ECO:0000313" key="1">
    <source>
        <dbReference type="EMBL" id="PVU91376.1"/>
    </source>
</evidence>
<keyword evidence="2" id="KW-1185">Reference proteome</keyword>
<sequence>MVKISNQAGNENIKFSKPKTNNLKKRNQTQVLGLGPIRKSLNSRNKLPVVAQVRQQQKQLVTSSGVLRQKPVIISEPLQRYNNIMVTGISRQKIKDLKNTLVNLRFNIKKIFNISFVEDKTEFIIARDYRNTFFYKISLMEGITVVGNN</sequence>
<dbReference type="Proteomes" id="UP000245699">
    <property type="component" value="Unassembled WGS sequence"/>
</dbReference>
<protein>
    <submittedName>
        <fullName evidence="1">Uncharacterized protein</fullName>
    </submittedName>
</protein>
<accession>A0A2T9YGA4</accession>
<dbReference type="EMBL" id="MBFT01000421">
    <property type="protein sequence ID" value="PVU91376.1"/>
    <property type="molecule type" value="Genomic_DNA"/>
</dbReference>
<proteinExistence type="predicted"/>
<name>A0A2T9YGA4_9FUNG</name>
<dbReference type="AlphaFoldDB" id="A0A2T9YGA4"/>
<dbReference type="OrthoDB" id="5644385at2759"/>
<organism evidence="1 2">
    <name type="scientific">Furculomyces boomerangus</name>
    <dbReference type="NCBI Taxonomy" id="61424"/>
    <lineage>
        <taxon>Eukaryota</taxon>
        <taxon>Fungi</taxon>
        <taxon>Fungi incertae sedis</taxon>
        <taxon>Zoopagomycota</taxon>
        <taxon>Kickxellomycotina</taxon>
        <taxon>Harpellomycetes</taxon>
        <taxon>Harpellales</taxon>
        <taxon>Harpellaceae</taxon>
        <taxon>Furculomyces</taxon>
    </lineage>
</organism>
<comment type="caution">
    <text evidence="1">The sequence shown here is derived from an EMBL/GenBank/DDBJ whole genome shotgun (WGS) entry which is preliminary data.</text>
</comment>
<evidence type="ECO:0000313" key="2">
    <source>
        <dbReference type="Proteomes" id="UP000245699"/>
    </source>
</evidence>